<reference evidence="3" key="1">
    <citation type="submission" date="2022-03" db="EMBL/GenBank/DDBJ databases">
        <title>Bacterial whole genome sequence for Hymenobacter sp. DH14.</title>
        <authorList>
            <person name="Le V."/>
        </authorList>
    </citation>
    <scope>NUCLEOTIDE SEQUENCE</scope>
    <source>
        <strain evidence="3">DH14</strain>
    </source>
</reference>
<sequence>MNTPFIIEQVYEAPIEKVWHALTNKDAMKAWYFPQLQKFEPVAEFKFEFANDGSPYGKEWVVTDVVPGRKLAHTWAYKNYPGSSEVTFGLTAQGAKTRLTLTHIGLESFPADPHFARRRFEDGWAQILGRNLKEYLEITS</sequence>
<organism evidence="3 4">
    <name type="scientific">Hymenobacter cyanobacteriorum</name>
    <dbReference type="NCBI Taxonomy" id="2926463"/>
    <lineage>
        <taxon>Bacteria</taxon>
        <taxon>Pseudomonadati</taxon>
        <taxon>Bacteroidota</taxon>
        <taxon>Cytophagia</taxon>
        <taxon>Cytophagales</taxon>
        <taxon>Hymenobacteraceae</taxon>
        <taxon>Hymenobacter</taxon>
    </lineage>
</organism>
<proteinExistence type="inferred from homology"/>
<evidence type="ECO:0000256" key="1">
    <source>
        <dbReference type="ARBA" id="ARBA00006817"/>
    </source>
</evidence>
<dbReference type="Gene3D" id="3.30.530.20">
    <property type="match status" value="1"/>
</dbReference>
<comment type="similarity">
    <text evidence="1">Belongs to the AHA1 family.</text>
</comment>
<name>A0A9X1VEM7_9BACT</name>
<evidence type="ECO:0000259" key="2">
    <source>
        <dbReference type="Pfam" id="PF08327"/>
    </source>
</evidence>
<keyword evidence="4" id="KW-1185">Reference proteome</keyword>
<dbReference type="EMBL" id="JALBGC010000003">
    <property type="protein sequence ID" value="MCI1187774.1"/>
    <property type="molecule type" value="Genomic_DNA"/>
</dbReference>
<dbReference type="CDD" id="cd07814">
    <property type="entry name" value="SRPBCC_CalC_Aha1-like"/>
    <property type="match status" value="1"/>
</dbReference>
<evidence type="ECO:0000313" key="3">
    <source>
        <dbReference type="EMBL" id="MCI1187774.1"/>
    </source>
</evidence>
<comment type="caution">
    <text evidence="3">The sequence shown here is derived from an EMBL/GenBank/DDBJ whole genome shotgun (WGS) entry which is preliminary data.</text>
</comment>
<dbReference type="InterPro" id="IPR023393">
    <property type="entry name" value="START-like_dom_sf"/>
</dbReference>
<protein>
    <submittedName>
        <fullName evidence="3">SRPBCC domain-containing protein</fullName>
    </submittedName>
</protein>
<dbReference type="Proteomes" id="UP001139193">
    <property type="component" value="Unassembled WGS sequence"/>
</dbReference>
<feature type="domain" description="Activator of Hsp90 ATPase homologue 1/2-like C-terminal" evidence="2">
    <location>
        <begin position="13"/>
        <end position="137"/>
    </location>
</feature>
<dbReference type="AlphaFoldDB" id="A0A9X1VEM7"/>
<accession>A0A9X1VEM7</accession>
<dbReference type="InterPro" id="IPR013538">
    <property type="entry name" value="ASHA1/2-like_C"/>
</dbReference>
<evidence type="ECO:0000313" key="4">
    <source>
        <dbReference type="Proteomes" id="UP001139193"/>
    </source>
</evidence>
<dbReference type="Pfam" id="PF08327">
    <property type="entry name" value="AHSA1"/>
    <property type="match status" value="1"/>
</dbReference>
<dbReference type="RefSeq" id="WP_241936048.1">
    <property type="nucleotide sequence ID" value="NZ_JALBGC010000003.1"/>
</dbReference>
<dbReference type="SUPFAM" id="SSF55961">
    <property type="entry name" value="Bet v1-like"/>
    <property type="match status" value="1"/>
</dbReference>
<gene>
    <name evidence="3" type="ORF">MON38_10110</name>
</gene>